<dbReference type="RefSeq" id="WP_009161681.1">
    <property type="nucleotide sequence ID" value="NZ_KB290974.1"/>
</dbReference>
<dbReference type="EMBL" id="AMEP01000042">
    <property type="protein sequence ID" value="EKY03093.1"/>
    <property type="molecule type" value="Genomic_DNA"/>
</dbReference>
<dbReference type="OrthoDB" id="1086474at2"/>
<reference evidence="2 3" key="1">
    <citation type="submission" date="2012-05" db="EMBL/GenBank/DDBJ databases">
        <authorList>
            <person name="Weinstock G."/>
            <person name="Sodergren E."/>
            <person name="Lobos E.A."/>
            <person name="Fulton L."/>
            <person name="Fulton R."/>
            <person name="Courtney L."/>
            <person name="Fronick C."/>
            <person name="O'Laughlin M."/>
            <person name="Godfrey J."/>
            <person name="Wilson R.M."/>
            <person name="Miner T."/>
            <person name="Farmer C."/>
            <person name="Delehaunty K."/>
            <person name="Cordes M."/>
            <person name="Minx P."/>
            <person name="Tomlinson C."/>
            <person name="Chen J."/>
            <person name="Wollam A."/>
            <person name="Pepin K.H."/>
            <person name="Bhonagiri V."/>
            <person name="Zhang X."/>
            <person name="Suruliraj S."/>
            <person name="Warren W."/>
            <person name="Mitreva M."/>
            <person name="Mardis E.R."/>
            <person name="Wilson R.K."/>
        </authorList>
    </citation>
    <scope>NUCLEOTIDE SEQUENCE [LARGE SCALE GENOMIC DNA]</scope>
    <source>
        <strain evidence="2 3">F0055</strain>
    </source>
</reference>
<protein>
    <recommendedName>
        <fullName evidence="4">DUF4738 domain-containing protein</fullName>
    </recommendedName>
</protein>
<organism evidence="2 3">
    <name type="scientific">Hoylesella saccharolytica F0055</name>
    <dbReference type="NCBI Taxonomy" id="1127699"/>
    <lineage>
        <taxon>Bacteria</taxon>
        <taxon>Pseudomonadati</taxon>
        <taxon>Bacteroidota</taxon>
        <taxon>Bacteroidia</taxon>
        <taxon>Bacteroidales</taxon>
        <taxon>Prevotellaceae</taxon>
        <taxon>Hoylesella</taxon>
    </lineage>
</organism>
<accession>L1NI88</accession>
<evidence type="ECO:0008006" key="4">
    <source>
        <dbReference type="Google" id="ProtNLM"/>
    </source>
</evidence>
<dbReference type="Proteomes" id="UP000010433">
    <property type="component" value="Unassembled WGS sequence"/>
</dbReference>
<feature type="chain" id="PRO_5003954647" description="DUF4738 domain-containing protein" evidence="1">
    <location>
        <begin position="26"/>
        <end position="187"/>
    </location>
</feature>
<dbReference type="Pfam" id="PF15889">
    <property type="entry name" value="DUF4738"/>
    <property type="match status" value="1"/>
</dbReference>
<dbReference type="PROSITE" id="PS51257">
    <property type="entry name" value="PROKAR_LIPOPROTEIN"/>
    <property type="match status" value="1"/>
</dbReference>
<dbReference type="PATRIC" id="fig|1127699.3.peg.468"/>
<dbReference type="HOGENOM" id="CLU_098277_0_0_10"/>
<sequence>MKKTLIPFMMILVSVALLSCGKKKADNNIIMRKLAEEKTTETKKMGDYKQSRQIDWVGSVYTVDVDFYADTSLPIVSDGVQKFFDNRVKVRIIRKDGTDFFNKTFSKSNFLSYLSPSLGNNGALLGVVFDRSEGDYLYFAASIGSPDKSSDEYVPLIVRVSRFGDVHISKDTMLDTGSDVESMDEDA</sequence>
<evidence type="ECO:0000313" key="3">
    <source>
        <dbReference type="Proteomes" id="UP000010433"/>
    </source>
</evidence>
<evidence type="ECO:0000313" key="2">
    <source>
        <dbReference type="EMBL" id="EKY03093.1"/>
    </source>
</evidence>
<gene>
    <name evidence="2" type="ORF">HMPREF9151_00512</name>
</gene>
<dbReference type="AlphaFoldDB" id="L1NI88"/>
<keyword evidence="3" id="KW-1185">Reference proteome</keyword>
<comment type="caution">
    <text evidence="2">The sequence shown here is derived from an EMBL/GenBank/DDBJ whole genome shotgun (WGS) entry which is preliminary data.</text>
</comment>
<keyword evidence="1" id="KW-0732">Signal</keyword>
<name>L1NI88_9BACT</name>
<proteinExistence type="predicted"/>
<dbReference type="Gene3D" id="2.40.128.510">
    <property type="entry name" value="Protein of unknown function DUF4738"/>
    <property type="match status" value="1"/>
</dbReference>
<feature type="signal peptide" evidence="1">
    <location>
        <begin position="1"/>
        <end position="25"/>
    </location>
</feature>
<dbReference type="InterPro" id="IPR031762">
    <property type="entry name" value="DUF4738"/>
</dbReference>
<evidence type="ECO:0000256" key="1">
    <source>
        <dbReference type="SAM" id="SignalP"/>
    </source>
</evidence>